<dbReference type="PANTHER" id="PTHR22683">
    <property type="entry name" value="SPORULATION PROTEIN RELATED"/>
    <property type="match status" value="1"/>
</dbReference>
<dbReference type="InterPro" id="IPR018541">
    <property type="entry name" value="Ftsk_gamma"/>
</dbReference>
<reference evidence="4 5" key="1">
    <citation type="journal article" date="2020" name="Biotechnol. Biofuels">
        <title>New insights from the biogas microbiome by comprehensive genome-resolved metagenomics of nearly 1600 species originating from multiple anaerobic digesters.</title>
        <authorList>
            <person name="Campanaro S."/>
            <person name="Treu L."/>
            <person name="Rodriguez-R L.M."/>
            <person name="Kovalovszki A."/>
            <person name="Ziels R.M."/>
            <person name="Maus I."/>
            <person name="Zhu X."/>
            <person name="Kougias P.G."/>
            <person name="Basile A."/>
            <person name="Luo G."/>
            <person name="Schluter A."/>
            <person name="Konstantinidis K.T."/>
            <person name="Angelidaki I."/>
        </authorList>
    </citation>
    <scope>NUCLEOTIDE SEQUENCE [LARGE SCALE GENOMIC DNA]</scope>
    <source>
        <strain evidence="4">AS27yjCOA_61</strain>
    </source>
</reference>
<proteinExistence type="predicted"/>
<keyword evidence="1" id="KW-0159">Chromosome partition</keyword>
<dbReference type="Proteomes" id="UP000559962">
    <property type="component" value="Unassembled WGS sequence"/>
</dbReference>
<dbReference type="SUPFAM" id="SSF46785">
    <property type="entry name" value="Winged helix' DNA-binding domain"/>
    <property type="match status" value="1"/>
</dbReference>
<dbReference type="InterPro" id="IPR050206">
    <property type="entry name" value="FtsK/SpoIIIE/SftA"/>
</dbReference>
<dbReference type="InterPro" id="IPR036390">
    <property type="entry name" value="WH_DNA-bd_sf"/>
</dbReference>
<keyword evidence="2" id="KW-0812">Transmembrane</keyword>
<dbReference type="SMART" id="SM00843">
    <property type="entry name" value="Ftsk_gamma"/>
    <property type="match status" value="1"/>
</dbReference>
<gene>
    <name evidence="4" type="ORF">GX453_06530</name>
</gene>
<accession>A0A847J4Q6</accession>
<evidence type="ECO:0000259" key="3">
    <source>
        <dbReference type="SMART" id="SM00843"/>
    </source>
</evidence>
<evidence type="ECO:0000256" key="2">
    <source>
        <dbReference type="SAM" id="Phobius"/>
    </source>
</evidence>
<dbReference type="Pfam" id="PF09397">
    <property type="entry name" value="FtsK_gamma"/>
    <property type="match status" value="1"/>
</dbReference>
<dbReference type="EMBL" id="JAAYVO010000085">
    <property type="protein sequence ID" value="NLH35662.1"/>
    <property type="molecule type" value="Genomic_DNA"/>
</dbReference>
<dbReference type="PANTHER" id="PTHR22683:SF41">
    <property type="entry name" value="DNA TRANSLOCASE FTSK"/>
    <property type="match status" value="1"/>
</dbReference>
<keyword evidence="2" id="KW-0472">Membrane</keyword>
<feature type="domain" description="FtsK gamma" evidence="3">
    <location>
        <begin position="39"/>
        <end position="104"/>
    </location>
</feature>
<evidence type="ECO:0000256" key="1">
    <source>
        <dbReference type="ARBA" id="ARBA00022829"/>
    </source>
</evidence>
<keyword evidence="2" id="KW-1133">Transmembrane helix</keyword>
<protein>
    <recommendedName>
        <fullName evidence="3">FtsK gamma domain-containing protein</fullName>
    </recommendedName>
</protein>
<sequence>MQDYIIGVIILIFQIIILKKIEKLTKRPSELQAEENEKFDGNDPILPKARELVIQSQKASTSYLQRRLSLGYARAARLMDILETEGIIGPDEGASPRKVLKKSSEQ</sequence>
<evidence type="ECO:0000313" key="5">
    <source>
        <dbReference type="Proteomes" id="UP000559962"/>
    </source>
</evidence>
<organism evidence="4 5">
    <name type="scientific">Pseudolactococcus chungangensis</name>
    <dbReference type="NCBI Taxonomy" id="451457"/>
    <lineage>
        <taxon>Bacteria</taxon>
        <taxon>Bacillati</taxon>
        <taxon>Bacillota</taxon>
        <taxon>Bacilli</taxon>
        <taxon>Lactobacillales</taxon>
        <taxon>Streptococcaceae</taxon>
        <taxon>Pseudolactococcus</taxon>
    </lineage>
</organism>
<dbReference type="GO" id="GO:0007059">
    <property type="term" value="P:chromosome segregation"/>
    <property type="evidence" value="ECO:0007669"/>
    <property type="project" value="UniProtKB-KW"/>
</dbReference>
<name>A0A847J4Q6_9LACT</name>
<dbReference type="Gene3D" id="1.10.10.10">
    <property type="entry name" value="Winged helix-like DNA-binding domain superfamily/Winged helix DNA-binding domain"/>
    <property type="match status" value="1"/>
</dbReference>
<comment type="caution">
    <text evidence="4">The sequence shown here is derived from an EMBL/GenBank/DDBJ whole genome shotgun (WGS) entry which is preliminary data.</text>
</comment>
<dbReference type="AlphaFoldDB" id="A0A847J4Q6"/>
<feature type="transmembrane region" description="Helical" evidence="2">
    <location>
        <begin position="6"/>
        <end position="21"/>
    </location>
</feature>
<evidence type="ECO:0000313" key="4">
    <source>
        <dbReference type="EMBL" id="NLH35662.1"/>
    </source>
</evidence>
<dbReference type="InterPro" id="IPR036388">
    <property type="entry name" value="WH-like_DNA-bd_sf"/>
</dbReference>